<evidence type="ECO:0000256" key="3">
    <source>
        <dbReference type="ARBA" id="ARBA00020983"/>
    </source>
</evidence>
<sequence length="440" mass="50228">MDVILIEVLGSVERQPLSKAEKEECLKILEESLQSSTKNYDDYFSSRPSVGTIAEDVAEVDAQISLFERQLKNQLVGGKDMVLNILLNNNNNAKLKEIQKELEQLWEIDNNGPEAENFERSAPSVDDFLGDDKPTAEKQDDEFHRAVKRLKERAKKESDSHNSSGNLAMVLENLSNITGLMELPFLARTCIKTGHYQEALMLYTYSKSLLLNFPSSSIVQDICANISKETQTTMLSGLVELLSTNVTVISLKKIVNYLVSIPPFDVPKKDTLLRVYLHMRFKFIQSQLDRFSIVANANNDSLAEMMVKRKIEVLREHIHMSISVFIDTIQLETQPLSIPLYQVIADNTNVKPLPTNPFILEFISNCMNCLLQDLIEANLQGKLNESVCLQLVYCSFRLHDMNFNYHSLFLNKIYESDIFTVDSLKNAIEKRRELQIKYSQ</sequence>
<dbReference type="KEGG" id="zmk:HG535_0E01700"/>
<accession>A0A7H9B3R1</accession>
<protein>
    <recommendedName>
        <fullName evidence="3">Conserved oligomeric Golgi complex subunit 8</fullName>
    </recommendedName>
    <alternativeName>
        <fullName evidence="8">Component of oligomeric Golgi complex 8</fullName>
    </alternativeName>
</protein>
<keyword evidence="7" id="KW-0472">Membrane</keyword>
<dbReference type="GeneID" id="59236828"/>
<dbReference type="InterPro" id="IPR007255">
    <property type="entry name" value="COG8"/>
</dbReference>
<gene>
    <name evidence="10" type="ORF">HG535_0E01700</name>
</gene>
<evidence type="ECO:0000256" key="2">
    <source>
        <dbReference type="ARBA" id="ARBA00006419"/>
    </source>
</evidence>
<evidence type="ECO:0000256" key="9">
    <source>
        <dbReference type="SAM" id="MobiDB-lite"/>
    </source>
</evidence>
<dbReference type="PANTHER" id="PTHR21311:SF0">
    <property type="entry name" value="CONSERVED OLIGOMERIC GOLGI COMPLEX SUBUNIT 8"/>
    <property type="match status" value="1"/>
</dbReference>
<evidence type="ECO:0000313" key="10">
    <source>
        <dbReference type="EMBL" id="QLG73086.1"/>
    </source>
</evidence>
<dbReference type="Pfam" id="PF04124">
    <property type="entry name" value="Dor1"/>
    <property type="match status" value="1"/>
</dbReference>
<evidence type="ECO:0000256" key="7">
    <source>
        <dbReference type="ARBA" id="ARBA00023136"/>
    </source>
</evidence>
<feature type="region of interest" description="Disordered" evidence="9">
    <location>
        <begin position="113"/>
        <end position="141"/>
    </location>
</feature>
<dbReference type="OrthoDB" id="1661054at2759"/>
<dbReference type="GO" id="GO:0032258">
    <property type="term" value="P:cytoplasm to vacuole targeting by the Cvt pathway"/>
    <property type="evidence" value="ECO:0007669"/>
    <property type="project" value="TreeGrafter"/>
</dbReference>
<dbReference type="PANTHER" id="PTHR21311">
    <property type="entry name" value="CONSERVED OLIGOMERIC GOLGI COMPLEX COMPONENT 8"/>
    <property type="match status" value="1"/>
</dbReference>
<comment type="similarity">
    <text evidence="2">Belongs to the COG8 family.</text>
</comment>
<reference evidence="10 11" key="1">
    <citation type="submission" date="2020-07" db="EMBL/GenBank/DDBJ databases">
        <title>The yeast mating-type switching endonuclease HO is a domesticated member of an unorthodox homing genetic element family.</title>
        <authorList>
            <person name="Coughlan A.Y."/>
            <person name="Lombardi L."/>
            <person name="Braun-Galleani S."/>
            <person name="Martos A.R."/>
            <person name="Galeote V."/>
            <person name="Bigey F."/>
            <person name="Dequin S."/>
            <person name="Byrne K.P."/>
            <person name="Wolfe K.H."/>
        </authorList>
    </citation>
    <scope>NUCLEOTIDE SEQUENCE [LARGE SCALE GENOMIC DNA]</scope>
    <source>
        <strain evidence="10 11">NRRL Y-6702</strain>
    </source>
</reference>
<keyword evidence="5" id="KW-0653">Protein transport</keyword>
<dbReference type="GO" id="GO:0000139">
    <property type="term" value="C:Golgi membrane"/>
    <property type="evidence" value="ECO:0007669"/>
    <property type="project" value="UniProtKB-SubCell"/>
</dbReference>
<organism evidence="10 11">
    <name type="scientific">Zygotorulaspora mrakii</name>
    <name type="common">Zygosaccharomyces mrakii</name>
    <dbReference type="NCBI Taxonomy" id="42260"/>
    <lineage>
        <taxon>Eukaryota</taxon>
        <taxon>Fungi</taxon>
        <taxon>Dikarya</taxon>
        <taxon>Ascomycota</taxon>
        <taxon>Saccharomycotina</taxon>
        <taxon>Saccharomycetes</taxon>
        <taxon>Saccharomycetales</taxon>
        <taxon>Saccharomycetaceae</taxon>
        <taxon>Zygotorulaspora</taxon>
    </lineage>
</organism>
<evidence type="ECO:0000313" key="11">
    <source>
        <dbReference type="Proteomes" id="UP000509704"/>
    </source>
</evidence>
<dbReference type="RefSeq" id="XP_037144813.1">
    <property type="nucleotide sequence ID" value="XM_037288918.1"/>
</dbReference>
<comment type="subcellular location">
    <subcellularLocation>
        <location evidence="1">Golgi apparatus membrane</location>
        <topology evidence="1">Peripheral membrane protein</topology>
    </subcellularLocation>
</comment>
<dbReference type="EMBL" id="CP058608">
    <property type="protein sequence ID" value="QLG73086.1"/>
    <property type="molecule type" value="Genomic_DNA"/>
</dbReference>
<evidence type="ECO:0000256" key="5">
    <source>
        <dbReference type="ARBA" id="ARBA00022927"/>
    </source>
</evidence>
<dbReference type="GO" id="GO:0006891">
    <property type="term" value="P:intra-Golgi vesicle-mediated transport"/>
    <property type="evidence" value="ECO:0007669"/>
    <property type="project" value="TreeGrafter"/>
</dbReference>
<name>A0A7H9B3R1_ZYGMR</name>
<evidence type="ECO:0000256" key="1">
    <source>
        <dbReference type="ARBA" id="ARBA00004395"/>
    </source>
</evidence>
<keyword evidence="6" id="KW-0333">Golgi apparatus</keyword>
<proteinExistence type="inferred from homology"/>
<dbReference type="Proteomes" id="UP000509704">
    <property type="component" value="Chromosome 5"/>
</dbReference>
<feature type="compositionally biased region" description="Basic and acidic residues" evidence="9">
    <location>
        <begin position="130"/>
        <end position="141"/>
    </location>
</feature>
<evidence type="ECO:0000256" key="8">
    <source>
        <dbReference type="ARBA" id="ARBA00031347"/>
    </source>
</evidence>
<keyword evidence="11" id="KW-1185">Reference proteome</keyword>
<dbReference type="AlphaFoldDB" id="A0A7H9B3R1"/>
<evidence type="ECO:0000256" key="6">
    <source>
        <dbReference type="ARBA" id="ARBA00023034"/>
    </source>
</evidence>
<evidence type="ECO:0000256" key="4">
    <source>
        <dbReference type="ARBA" id="ARBA00022448"/>
    </source>
</evidence>
<keyword evidence="4" id="KW-0813">Transport</keyword>
<dbReference type="GO" id="GO:0017119">
    <property type="term" value="C:Golgi transport complex"/>
    <property type="evidence" value="ECO:0007669"/>
    <property type="project" value="InterPro"/>
</dbReference>